<accession>A0AAD4PQG6</accession>
<feature type="signal peptide" evidence="1">
    <location>
        <begin position="1"/>
        <end position="30"/>
    </location>
</feature>
<feature type="non-terminal residue" evidence="2">
    <location>
        <position position="63"/>
    </location>
</feature>
<proteinExistence type="predicted"/>
<dbReference type="Proteomes" id="UP001200034">
    <property type="component" value="Unassembled WGS sequence"/>
</dbReference>
<reference evidence="2" key="1">
    <citation type="journal article" date="2021" name="Mol. Ecol. Resour.">
        <title>Phylogenomic analyses of the genus Drosophila reveals genomic signals of climate adaptation.</title>
        <authorList>
            <person name="Li F."/>
            <person name="Rane R.V."/>
            <person name="Luria V."/>
            <person name="Xiong Z."/>
            <person name="Chen J."/>
            <person name="Li Z."/>
            <person name="Catullo R.A."/>
            <person name="Griffin P.C."/>
            <person name="Schiffer M."/>
            <person name="Pearce S."/>
            <person name="Lee S.F."/>
            <person name="McElroy K."/>
            <person name="Stocker A."/>
            <person name="Shirriffs J."/>
            <person name="Cockerell F."/>
            <person name="Coppin C."/>
            <person name="Sgro C.M."/>
            <person name="Karger A."/>
            <person name="Cain J.W."/>
            <person name="Weber J.A."/>
            <person name="Santpere G."/>
            <person name="Kirschner M.W."/>
            <person name="Hoffmann A.A."/>
            <person name="Oakeshott J.G."/>
            <person name="Zhang G."/>
        </authorList>
    </citation>
    <scope>NUCLEOTIDE SEQUENCE</scope>
    <source>
        <strain evidence="2">BGI-SZ-2011g</strain>
    </source>
</reference>
<comment type="caution">
    <text evidence="2">The sequence shown here is derived from an EMBL/GenBank/DDBJ whole genome shotgun (WGS) entry which is preliminary data.</text>
</comment>
<keyword evidence="1" id="KW-0732">Signal</keyword>
<protein>
    <submittedName>
        <fullName evidence="2">Uncharacterized protein</fullName>
    </submittedName>
</protein>
<sequence length="63" mass="6975">MSRAPKSTHLSLCRLCVCLCVCMYLAGTAAIDSQQSAVDSWQSLLKYRLNGSRLHGFDIRLSV</sequence>
<feature type="chain" id="PRO_5041993198" evidence="1">
    <location>
        <begin position="31"/>
        <end position="63"/>
    </location>
</feature>
<evidence type="ECO:0000313" key="3">
    <source>
        <dbReference type="Proteomes" id="UP001200034"/>
    </source>
</evidence>
<name>A0AAD4PQG6_9MUSC</name>
<keyword evidence="3" id="KW-1185">Reference proteome</keyword>
<dbReference type="EMBL" id="JAJJHW010000681">
    <property type="protein sequence ID" value="KAH8384698.1"/>
    <property type="molecule type" value="Genomic_DNA"/>
</dbReference>
<evidence type="ECO:0000313" key="2">
    <source>
        <dbReference type="EMBL" id="KAH8384698.1"/>
    </source>
</evidence>
<organism evidence="2 3">
    <name type="scientific">Drosophila rubida</name>
    <dbReference type="NCBI Taxonomy" id="30044"/>
    <lineage>
        <taxon>Eukaryota</taxon>
        <taxon>Metazoa</taxon>
        <taxon>Ecdysozoa</taxon>
        <taxon>Arthropoda</taxon>
        <taxon>Hexapoda</taxon>
        <taxon>Insecta</taxon>
        <taxon>Pterygota</taxon>
        <taxon>Neoptera</taxon>
        <taxon>Endopterygota</taxon>
        <taxon>Diptera</taxon>
        <taxon>Brachycera</taxon>
        <taxon>Muscomorpha</taxon>
        <taxon>Ephydroidea</taxon>
        <taxon>Drosophilidae</taxon>
        <taxon>Drosophila</taxon>
    </lineage>
</organism>
<evidence type="ECO:0000256" key="1">
    <source>
        <dbReference type="SAM" id="SignalP"/>
    </source>
</evidence>
<dbReference type="AlphaFoldDB" id="A0AAD4PQG6"/>
<gene>
    <name evidence="2" type="ORF">KR093_005638</name>
</gene>